<dbReference type="Proteomes" id="UP000594638">
    <property type="component" value="Unassembled WGS sequence"/>
</dbReference>
<dbReference type="InterPro" id="IPR008507">
    <property type="entry name" value="DUF789"/>
</dbReference>
<proteinExistence type="predicted"/>
<dbReference type="PANTHER" id="PTHR31343">
    <property type="entry name" value="T15D22.8"/>
    <property type="match status" value="1"/>
</dbReference>
<dbReference type="PANTHER" id="PTHR31343:SF4">
    <property type="entry name" value="DUF789 DOMAIN-CONTAINING PROTEIN"/>
    <property type="match status" value="1"/>
</dbReference>
<dbReference type="AlphaFoldDB" id="A0A8S0QGR8"/>
<organism evidence="1 2">
    <name type="scientific">Olea europaea subsp. europaea</name>
    <dbReference type="NCBI Taxonomy" id="158383"/>
    <lineage>
        <taxon>Eukaryota</taxon>
        <taxon>Viridiplantae</taxon>
        <taxon>Streptophyta</taxon>
        <taxon>Embryophyta</taxon>
        <taxon>Tracheophyta</taxon>
        <taxon>Spermatophyta</taxon>
        <taxon>Magnoliopsida</taxon>
        <taxon>eudicotyledons</taxon>
        <taxon>Gunneridae</taxon>
        <taxon>Pentapetalae</taxon>
        <taxon>asterids</taxon>
        <taxon>lamiids</taxon>
        <taxon>Lamiales</taxon>
        <taxon>Oleaceae</taxon>
        <taxon>Oleeae</taxon>
        <taxon>Olea</taxon>
    </lineage>
</organism>
<evidence type="ECO:0000313" key="2">
    <source>
        <dbReference type="Proteomes" id="UP000594638"/>
    </source>
</evidence>
<dbReference type="OrthoDB" id="1716402at2759"/>
<evidence type="ECO:0000313" key="1">
    <source>
        <dbReference type="EMBL" id="CAA2966848.1"/>
    </source>
</evidence>
<dbReference type="Gramene" id="OE9A068322T1">
    <property type="protein sequence ID" value="OE9A068322C1"/>
    <property type="gene ID" value="OE9A068322"/>
</dbReference>
<dbReference type="Pfam" id="PF05623">
    <property type="entry name" value="DUF789"/>
    <property type="match status" value="1"/>
</dbReference>
<gene>
    <name evidence="1" type="ORF">OLEA9_A068322</name>
</gene>
<accession>A0A8S0QGR8</accession>
<reference evidence="1 2" key="1">
    <citation type="submission" date="2019-12" db="EMBL/GenBank/DDBJ databases">
        <authorList>
            <person name="Alioto T."/>
            <person name="Alioto T."/>
            <person name="Gomez Garrido J."/>
        </authorList>
    </citation>
    <scope>NUCLEOTIDE SEQUENCE [LARGE SCALE GENOMIC DNA]</scope>
</reference>
<dbReference type="EMBL" id="CACTIH010001870">
    <property type="protein sequence ID" value="CAA2966848.1"/>
    <property type="molecule type" value="Genomic_DNA"/>
</dbReference>
<comment type="caution">
    <text evidence="1">The sequence shown here is derived from an EMBL/GenBank/DDBJ whole genome shotgun (WGS) entry which is preliminary data.</text>
</comment>
<protein>
    <submittedName>
        <fullName evidence="1">Uncharacterized protein</fullName>
    </submittedName>
</protein>
<keyword evidence="2" id="KW-1185">Reference proteome</keyword>
<name>A0A8S0QGR8_OLEEU</name>
<sequence>MLEDLEASFLTFHSPSTQATNSSKDRGIVDSSSKISMPVFSLASFKPRGSILSPREPCECKQEGLLWQAAESWLQHLHVGILIRHPDARDVEASFLTFHSLSTHAANSSKDHGTVHSSSKISLPVFGAAWFKLRGSILSPSEPHECEQEGSVWQAAESWLQQVACWSPRSLPLTEMMGPGSFLVCPNFLIVGTSCAKIVQTLCSVV</sequence>